<name>A0A7W8JVR2_9DEIO</name>
<dbReference type="EMBL" id="JACHFL010000008">
    <property type="protein sequence ID" value="MBB5364009.1"/>
    <property type="molecule type" value="Genomic_DNA"/>
</dbReference>
<gene>
    <name evidence="2" type="ORF">HNQ08_003116</name>
</gene>
<dbReference type="Proteomes" id="UP000552709">
    <property type="component" value="Unassembled WGS sequence"/>
</dbReference>
<dbReference type="InterPro" id="IPR006528">
    <property type="entry name" value="Phage_head_morphogenesis_dom"/>
</dbReference>
<proteinExistence type="predicted"/>
<sequence>MTPAHRRLLALAERQQDAHLTAARGLVLTHFRQVALVDAEKALKAALNLPKSQRPKAIREAVALVDTATRALRIPPADLGPVLRAAVRDRVLNTDDLAALSNPALKFNDSGELQRAAVTRQRQVMRKYWTKEGDRFMGDVAATMREAARRGLDPEQVADLLQARLGVHRSRAVLIAVDQTLTVAQLASQKRMRDLGFTSFLWVSRRDGDVRKAHQERDGQVYSFRGAPELPGQAVRCRCIAAPPPVSP</sequence>
<keyword evidence="3" id="KW-1185">Reference proteome</keyword>
<evidence type="ECO:0000313" key="3">
    <source>
        <dbReference type="Proteomes" id="UP000552709"/>
    </source>
</evidence>
<feature type="domain" description="Phage head morphogenesis" evidence="1">
    <location>
        <begin position="140"/>
        <end position="240"/>
    </location>
</feature>
<dbReference type="Pfam" id="PF04233">
    <property type="entry name" value="Phage_Mu_F"/>
    <property type="match status" value="1"/>
</dbReference>
<organism evidence="2 3">
    <name type="scientific">Deinococcus humi</name>
    <dbReference type="NCBI Taxonomy" id="662880"/>
    <lineage>
        <taxon>Bacteria</taxon>
        <taxon>Thermotogati</taxon>
        <taxon>Deinococcota</taxon>
        <taxon>Deinococci</taxon>
        <taxon>Deinococcales</taxon>
        <taxon>Deinococcaceae</taxon>
        <taxon>Deinococcus</taxon>
    </lineage>
</organism>
<dbReference type="RefSeq" id="WP_184133784.1">
    <property type="nucleotide sequence ID" value="NZ_JACHFL010000008.1"/>
</dbReference>
<evidence type="ECO:0000259" key="1">
    <source>
        <dbReference type="Pfam" id="PF04233"/>
    </source>
</evidence>
<reference evidence="2 3" key="1">
    <citation type="submission" date="2020-08" db="EMBL/GenBank/DDBJ databases">
        <title>Genomic Encyclopedia of Type Strains, Phase IV (KMG-IV): sequencing the most valuable type-strain genomes for metagenomic binning, comparative biology and taxonomic classification.</title>
        <authorList>
            <person name="Goeker M."/>
        </authorList>
    </citation>
    <scope>NUCLEOTIDE SEQUENCE [LARGE SCALE GENOMIC DNA]</scope>
    <source>
        <strain evidence="2 3">DSM 27939</strain>
    </source>
</reference>
<dbReference type="AlphaFoldDB" id="A0A7W8JVR2"/>
<accession>A0A7W8JVR2</accession>
<evidence type="ECO:0000313" key="2">
    <source>
        <dbReference type="EMBL" id="MBB5364009.1"/>
    </source>
</evidence>
<protein>
    <submittedName>
        <fullName evidence="2">SPP1 gp7 family putative phage head morphogenesis protein</fullName>
    </submittedName>
</protein>
<comment type="caution">
    <text evidence="2">The sequence shown here is derived from an EMBL/GenBank/DDBJ whole genome shotgun (WGS) entry which is preliminary data.</text>
</comment>
<dbReference type="NCBIfam" id="TIGR01641">
    <property type="entry name" value="phageSPP1_gp7"/>
    <property type="match status" value="1"/>
</dbReference>